<protein>
    <submittedName>
        <fullName evidence="2">Uncharacterized protein</fullName>
    </submittedName>
</protein>
<gene>
    <name evidence="2" type="ORF">HPB48_023399</name>
</gene>
<feature type="region of interest" description="Disordered" evidence="1">
    <location>
        <begin position="50"/>
        <end position="95"/>
    </location>
</feature>
<name>A0A9J6H807_HAELO</name>
<accession>A0A9J6H807</accession>
<organism evidence="2 3">
    <name type="scientific">Haemaphysalis longicornis</name>
    <name type="common">Bush tick</name>
    <dbReference type="NCBI Taxonomy" id="44386"/>
    <lineage>
        <taxon>Eukaryota</taxon>
        <taxon>Metazoa</taxon>
        <taxon>Ecdysozoa</taxon>
        <taxon>Arthropoda</taxon>
        <taxon>Chelicerata</taxon>
        <taxon>Arachnida</taxon>
        <taxon>Acari</taxon>
        <taxon>Parasitiformes</taxon>
        <taxon>Ixodida</taxon>
        <taxon>Ixodoidea</taxon>
        <taxon>Ixodidae</taxon>
        <taxon>Haemaphysalinae</taxon>
        <taxon>Haemaphysalis</taxon>
    </lineage>
</organism>
<reference evidence="2 3" key="1">
    <citation type="journal article" date="2020" name="Cell">
        <title>Large-Scale Comparative Analyses of Tick Genomes Elucidate Their Genetic Diversity and Vector Capacities.</title>
        <authorList>
            <consortium name="Tick Genome and Microbiome Consortium (TIGMIC)"/>
            <person name="Jia N."/>
            <person name="Wang J."/>
            <person name="Shi W."/>
            <person name="Du L."/>
            <person name="Sun Y."/>
            <person name="Zhan W."/>
            <person name="Jiang J.F."/>
            <person name="Wang Q."/>
            <person name="Zhang B."/>
            <person name="Ji P."/>
            <person name="Bell-Sakyi L."/>
            <person name="Cui X.M."/>
            <person name="Yuan T.T."/>
            <person name="Jiang B.G."/>
            <person name="Yang W.F."/>
            <person name="Lam T.T."/>
            <person name="Chang Q.C."/>
            <person name="Ding S.J."/>
            <person name="Wang X.J."/>
            <person name="Zhu J.G."/>
            <person name="Ruan X.D."/>
            <person name="Zhao L."/>
            <person name="Wei J.T."/>
            <person name="Ye R.Z."/>
            <person name="Que T.C."/>
            <person name="Du C.H."/>
            <person name="Zhou Y.H."/>
            <person name="Cheng J.X."/>
            <person name="Dai P.F."/>
            <person name="Guo W.B."/>
            <person name="Han X.H."/>
            <person name="Huang E.J."/>
            <person name="Li L.F."/>
            <person name="Wei W."/>
            <person name="Gao Y.C."/>
            <person name="Liu J.Z."/>
            <person name="Shao H.Z."/>
            <person name="Wang X."/>
            <person name="Wang C.C."/>
            <person name="Yang T.C."/>
            <person name="Huo Q.B."/>
            <person name="Li W."/>
            <person name="Chen H.Y."/>
            <person name="Chen S.E."/>
            <person name="Zhou L.G."/>
            <person name="Ni X.B."/>
            <person name="Tian J.H."/>
            <person name="Sheng Y."/>
            <person name="Liu T."/>
            <person name="Pan Y.S."/>
            <person name="Xia L.Y."/>
            <person name="Li J."/>
            <person name="Zhao F."/>
            <person name="Cao W.C."/>
        </authorList>
    </citation>
    <scope>NUCLEOTIDE SEQUENCE [LARGE SCALE GENOMIC DNA]</scope>
    <source>
        <strain evidence="2">HaeL-2018</strain>
    </source>
</reference>
<sequence length="95" mass="10499">MLELLSQLDEINPSDDTNVIAATNRMVILHQDLLRPADWRGRLSCRSPMRRLGHKSCRSTPKRGTTIKTSTARNFPVAPTTLTDPSAKRSASTPA</sequence>
<comment type="caution">
    <text evidence="2">The sequence shown here is derived from an EMBL/GenBank/DDBJ whole genome shotgun (WGS) entry which is preliminary data.</text>
</comment>
<dbReference type="Proteomes" id="UP000821853">
    <property type="component" value="Unassembled WGS sequence"/>
</dbReference>
<dbReference type="VEuPathDB" id="VectorBase:HLOH_047933"/>
<proteinExistence type="predicted"/>
<evidence type="ECO:0000313" key="3">
    <source>
        <dbReference type="Proteomes" id="UP000821853"/>
    </source>
</evidence>
<evidence type="ECO:0000256" key="1">
    <source>
        <dbReference type="SAM" id="MobiDB-lite"/>
    </source>
</evidence>
<feature type="compositionally biased region" description="Polar residues" evidence="1">
    <location>
        <begin position="80"/>
        <end position="95"/>
    </location>
</feature>
<dbReference type="AlphaFoldDB" id="A0A9J6H807"/>
<keyword evidence="3" id="KW-1185">Reference proteome</keyword>
<evidence type="ECO:0000313" key="2">
    <source>
        <dbReference type="EMBL" id="KAH9382837.1"/>
    </source>
</evidence>
<dbReference type="EMBL" id="JABSTR010000446">
    <property type="protein sequence ID" value="KAH9382837.1"/>
    <property type="molecule type" value="Genomic_DNA"/>
</dbReference>
<feature type="compositionally biased region" description="Polar residues" evidence="1">
    <location>
        <begin position="62"/>
        <end position="73"/>
    </location>
</feature>
<feature type="compositionally biased region" description="Basic residues" evidence="1">
    <location>
        <begin position="50"/>
        <end position="61"/>
    </location>
</feature>